<dbReference type="Pfam" id="PF00004">
    <property type="entry name" value="AAA"/>
    <property type="match status" value="1"/>
</dbReference>
<reference evidence="2 3" key="1">
    <citation type="submission" date="2018-09" db="EMBL/GenBank/DDBJ databases">
        <title>Murine metabolic-syndrome-specific gut microbial biobank.</title>
        <authorList>
            <person name="Liu C."/>
        </authorList>
    </citation>
    <scope>NUCLEOTIDE SEQUENCE [LARGE SCALE GENOMIC DNA]</scope>
    <source>
        <strain evidence="2 3">0.1xD8-82</strain>
    </source>
</reference>
<dbReference type="SUPFAM" id="SSF141571">
    <property type="entry name" value="Pentapeptide repeat-like"/>
    <property type="match status" value="1"/>
</dbReference>
<dbReference type="GO" id="GO:0005524">
    <property type="term" value="F:ATP binding"/>
    <property type="evidence" value="ECO:0007669"/>
    <property type="project" value="InterPro"/>
</dbReference>
<dbReference type="Gene3D" id="2.160.20.80">
    <property type="entry name" value="E3 ubiquitin-protein ligase SopA"/>
    <property type="match status" value="1"/>
</dbReference>
<feature type="domain" description="ATPase AAA-type core" evidence="1">
    <location>
        <begin position="290"/>
        <end position="390"/>
    </location>
</feature>
<dbReference type="AlphaFoldDB" id="A0A3A9A645"/>
<dbReference type="Pfam" id="PF00805">
    <property type="entry name" value="Pentapeptide"/>
    <property type="match status" value="1"/>
</dbReference>
<dbReference type="OrthoDB" id="2034406at2"/>
<accession>A0A3A9A645</accession>
<sequence>MGIAVSIVSAVLKSVTEDKFGNGLAKELIGISIDGISEKGINEITDFINGAKSKIVSILSKENMKSMGISEDIIDYVVTEIKDLLSKVEITDEVLRQCKYDSMNFSAFLWNKYCECKNDYIEYEREIKRCLFEVAEALIKLVRESENFESDVLIHISNSVDDVMIGLQKISDYMKENFGNLDYNSQIVLNLLLVILEQIQEMNMQCNETKNTSDEKKKFKNNKKEDYIANWNNRLFLHIDNDENPITLKDAYIVPDYEMYKSIKRIRFSDNDTLDQIIEKFVNFGKTSTMLITGVPGIGKSTITSWIANKYKDNERIIVLRFRDWKKVILEKKLLEAICKKLDCEEEDLESKVLVLDGFDEMKALNIRDRLLNEFFADIKDFENFKCIITSRLGYIDSSQFHNVLILNKFDIKRVEDFVKIITGDVLKKRERIEPNLEVLGIPVILYMAVMSNIDISENPTKPELYNRIFAEKGGIFDRFSCDGLGYDKGVQVLRNGENIKSYLSFLQKVAFLMFENNSLSLKMDDCNVPELEFQGDKVSVLEFPIKHLFENTEINVEFIHKSIYEYFVSEYIFSSLLTAIDSSTDELAKILGYLFKYNSITNEVLEFLGFKIINSKLNKEFNAMDKAFKLMLQDGMIYYTKENYKNAFKREMDVFSNMLEILHLWKVDYLKFDNSIAGYLRYNRNSHLNLKGAILRAGEKDNDGVLSLTKGLYLKDVYLEGANLEGANLTGAYLYGANLKGANLREADLREANLKEVDLRGADLSLAKIQDINLEDAKLEKATFDQKQFEYLKNKCDFRGVIKNVL</sequence>
<dbReference type="InterPro" id="IPR051082">
    <property type="entry name" value="Pentapeptide-BTB/POZ_domain"/>
</dbReference>
<dbReference type="SUPFAM" id="SSF52540">
    <property type="entry name" value="P-loop containing nucleoside triphosphate hydrolases"/>
    <property type="match status" value="1"/>
</dbReference>
<dbReference type="PANTHER" id="PTHR14136:SF17">
    <property type="entry name" value="BTB_POZ DOMAIN-CONTAINING PROTEIN KCTD9"/>
    <property type="match status" value="1"/>
</dbReference>
<dbReference type="InterPro" id="IPR003959">
    <property type="entry name" value="ATPase_AAA_core"/>
</dbReference>
<gene>
    <name evidence="2" type="ORF">D7V94_22020</name>
</gene>
<dbReference type="Gene3D" id="3.40.50.300">
    <property type="entry name" value="P-loop containing nucleotide triphosphate hydrolases"/>
    <property type="match status" value="1"/>
</dbReference>
<dbReference type="GO" id="GO:0016887">
    <property type="term" value="F:ATP hydrolysis activity"/>
    <property type="evidence" value="ECO:0007669"/>
    <property type="project" value="InterPro"/>
</dbReference>
<dbReference type="InterPro" id="IPR027417">
    <property type="entry name" value="P-loop_NTPase"/>
</dbReference>
<proteinExistence type="predicted"/>
<dbReference type="Proteomes" id="UP000280696">
    <property type="component" value="Unassembled WGS sequence"/>
</dbReference>
<dbReference type="InterPro" id="IPR001646">
    <property type="entry name" value="5peptide_repeat"/>
</dbReference>
<comment type="caution">
    <text evidence="2">The sequence shown here is derived from an EMBL/GenBank/DDBJ whole genome shotgun (WGS) entry which is preliminary data.</text>
</comment>
<evidence type="ECO:0000313" key="2">
    <source>
        <dbReference type="EMBL" id="RKI86959.1"/>
    </source>
</evidence>
<dbReference type="RefSeq" id="WP_120472407.1">
    <property type="nucleotide sequence ID" value="NZ_RAYQ01000052.1"/>
</dbReference>
<keyword evidence="3" id="KW-1185">Reference proteome</keyword>
<dbReference type="PANTHER" id="PTHR14136">
    <property type="entry name" value="BTB_POZ DOMAIN-CONTAINING PROTEIN KCTD9"/>
    <property type="match status" value="1"/>
</dbReference>
<organism evidence="2 3">
    <name type="scientific">Parablautia intestinalis</name>
    <dbReference type="NCBI Taxonomy" id="2320100"/>
    <lineage>
        <taxon>Bacteria</taxon>
        <taxon>Bacillati</taxon>
        <taxon>Bacillota</taxon>
        <taxon>Clostridia</taxon>
        <taxon>Lachnospirales</taxon>
        <taxon>Lachnospiraceae</taxon>
        <taxon>Parablautia</taxon>
    </lineage>
</organism>
<evidence type="ECO:0000259" key="1">
    <source>
        <dbReference type="Pfam" id="PF00004"/>
    </source>
</evidence>
<dbReference type="EMBL" id="RAYQ01000052">
    <property type="protein sequence ID" value="RKI86959.1"/>
    <property type="molecule type" value="Genomic_DNA"/>
</dbReference>
<evidence type="ECO:0000313" key="3">
    <source>
        <dbReference type="Proteomes" id="UP000280696"/>
    </source>
</evidence>
<name>A0A3A9A645_9FIRM</name>
<protein>
    <submittedName>
        <fullName evidence="2">AAA family ATPase</fullName>
    </submittedName>
</protein>